<feature type="domain" description="Response regulatory" evidence="5">
    <location>
        <begin position="894"/>
        <end position="1024"/>
    </location>
</feature>
<dbReference type="GO" id="GO:0004673">
    <property type="term" value="F:protein histidine kinase activity"/>
    <property type="evidence" value="ECO:0007669"/>
    <property type="project" value="UniProtKB-EC"/>
</dbReference>
<dbReference type="SMART" id="SM00065">
    <property type="entry name" value="GAF"/>
    <property type="match status" value="3"/>
</dbReference>
<organism evidence="6 7">
    <name type="scientific">Candidatus Accumulibacter phosphatis</name>
    <dbReference type="NCBI Taxonomy" id="327160"/>
    <lineage>
        <taxon>Bacteria</taxon>
        <taxon>Pseudomonadati</taxon>
        <taxon>Pseudomonadota</taxon>
        <taxon>Betaproteobacteria</taxon>
        <taxon>Candidatus Accumulibacter</taxon>
    </lineage>
</organism>
<proteinExistence type="predicted"/>
<comment type="caution">
    <text evidence="6">The sequence shown here is derived from an EMBL/GenBank/DDBJ whole genome shotgun (WGS) entry which is preliminary data.</text>
</comment>
<dbReference type="SMART" id="SM00387">
    <property type="entry name" value="HATPase_c"/>
    <property type="match status" value="1"/>
</dbReference>
<feature type="domain" description="Histidine kinase" evidence="4">
    <location>
        <begin position="646"/>
        <end position="878"/>
    </location>
</feature>
<evidence type="ECO:0000313" key="7">
    <source>
        <dbReference type="Proteomes" id="UP000020077"/>
    </source>
</evidence>
<evidence type="ECO:0000256" key="2">
    <source>
        <dbReference type="ARBA" id="ARBA00022777"/>
    </source>
</evidence>
<evidence type="ECO:0000256" key="1">
    <source>
        <dbReference type="ARBA" id="ARBA00022679"/>
    </source>
</evidence>
<evidence type="ECO:0000259" key="5">
    <source>
        <dbReference type="PROSITE" id="PS50110"/>
    </source>
</evidence>
<dbReference type="PANTHER" id="PTHR43065">
    <property type="entry name" value="SENSOR HISTIDINE KINASE"/>
    <property type="match status" value="1"/>
</dbReference>
<dbReference type="InterPro" id="IPR011006">
    <property type="entry name" value="CheY-like_superfamily"/>
</dbReference>
<dbReference type="Gene3D" id="3.30.450.40">
    <property type="match status" value="2"/>
</dbReference>
<accession>A0A080M135</accession>
<dbReference type="InterPro" id="IPR005467">
    <property type="entry name" value="His_kinase_dom"/>
</dbReference>
<dbReference type="InterPro" id="IPR003018">
    <property type="entry name" value="GAF"/>
</dbReference>
<dbReference type="InterPro" id="IPR001789">
    <property type="entry name" value="Sig_transdc_resp-reg_receiver"/>
</dbReference>
<evidence type="ECO:0000256" key="3">
    <source>
        <dbReference type="PROSITE-ProRule" id="PRU00169"/>
    </source>
</evidence>
<dbReference type="Pfam" id="PF02518">
    <property type="entry name" value="HATPase_c"/>
    <property type="match status" value="1"/>
</dbReference>
<protein>
    <submittedName>
        <fullName evidence="6">Sensor protein TorS</fullName>
        <ecNumber evidence="6">2.7.13.3</ecNumber>
    </submittedName>
</protein>
<dbReference type="SUPFAM" id="SSF52172">
    <property type="entry name" value="CheY-like"/>
    <property type="match status" value="1"/>
</dbReference>
<dbReference type="Proteomes" id="UP000020077">
    <property type="component" value="Unassembled WGS sequence"/>
</dbReference>
<feature type="modified residue" description="4-aspartylphosphate" evidence="3">
    <location>
        <position position="942"/>
    </location>
</feature>
<dbReference type="GO" id="GO:0000160">
    <property type="term" value="P:phosphorelay signal transduction system"/>
    <property type="evidence" value="ECO:0007669"/>
    <property type="project" value="InterPro"/>
</dbReference>
<evidence type="ECO:0000259" key="4">
    <source>
        <dbReference type="PROSITE" id="PS50109"/>
    </source>
</evidence>
<dbReference type="Gene3D" id="3.40.50.2300">
    <property type="match status" value="1"/>
</dbReference>
<dbReference type="Gene3D" id="3.30.565.10">
    <property type="entry name" value="Histidine kinase-like ATPase, C-terminal domain"/>
    <property type="match status" value="1"/>
</dbReference>
<dbReference type="EMBL" id="JDVG02000121">
    <property type="protein sequence ID" value="KFB74005.1"/>
    <property type="molecule type" value="Genomic_DNA"/>
</dbReference>
<keyword evidence="2" id="KW-0418">Kinase</keyword>
<dbReference type="SUPFAM" id="SSF55781">
    <property type="entry name" value="GAF domain-like"/>
    <property type="match status" value="2"/>
</dbReference>
<dbReference type="InterPro" id="IPR003594">
    <property type="entry name" value="HATPase_dom"/>
</dbReference>
<dbReference type="EC" id="2.7.13.3" evidence="6"/>
<gene>
    <name evidence="6" type="primary">torS</name>
    <name evidence="6" type="ORF">AW09_000716</name>
</gene>
<dbReference type="InterPro" id="IPR029016">
    <property type="entry name" value="GAF-like_dom_sf"/>
</dbReference>
<dbReference type="AlphaFoldDB" id="A0A080M135"/>
<keyword evidence="3" id="KW-0597">Phosphoprotein</keyword>
<dbReference type="PROSITE" id="PS50109">
    <property type="entry name" value="HIS_KIN"/>
    <property type="match status" value="1"/>
</dbReference>
<dbReference type="PROSITE" id="PS50110">
    <property type="entry name" value="RESPONSE_REGULATORY"/>
    <property type="match status" value="1"/>
</dbReference>
<keyword evidence="1 6" id="KW-0808">Transferase</keyword>
<dbReference type="InterPro" id="IPR036890">
    <property type="entry name" value="HATPase_C_sf"/>
</dbReference>
<dbReference type="CDD" id="cd00156">
    <property type="entry name" value="REC"/>
    <property type="match status" value="1"/>
</dbReference>
<name>A0A080M135_9PROT</name>
<dbReference type="Pfam" id="PF01590">
    <property type="entry name" value="GAF"/>
    <property type="match status" value="2"/>
</dbReference>
<evidence type="ECO:0000313" key="6">
    <source>
        <dbReference type="EMBL" id="KFB74005.1"/>
    </source>
</evidence>
<reference evidence="6 7" key="1">
    <citation type="submission" date="2014-02" db="EMBL/GenBank/DDBJ databases">
        <title>Expanding our view of genomic diversity in Candidatus Accumulibacter clades.</title>
        <authorList>
            <person name="Skennerton C.T."/>
            <person name="Barr J.J."/>
            <person name="Slater F.R."/>
            <person name="Bond P.L."/>
            <person name="Tyson G.W."/>
        </authorList>
    </citation>
    <scope>NUCLEOTIDE SEQUENCE [LARGE SCALE GENOMIC DNA]</scope>
    <source>
        <strain evidence="7">BA-91</strain>
    </source>
</reference>
<sequence>MLKESFEQTIRQLCEDVLSEPTPEALPEKIIDHVQETFPVQWSTLWLTERKENGGGKQLRLAAAGGEAKKLLTAEDGKPAVYDFGEGLTGEIAELAQTCNITNYDEFEQHKHARKYDSVMYEQSRAEDECRCVLGVPLLLKSSDESNAKKPPRWRVIGVLKLENIMESADHPAAFFTPRDVEIVEAYAAVIAVALEKAQMRADSIRIGAGLLEVSTSLLANLGDEPNLDEIVEQTANVISAEACALWLRSGLQLRLKAAHGYQCSKADIPYYQLETTDDAIDHVIAGTPAEDSGEPPRYRNVGLTVYVALTAKSLNLTTADAVRNHFAWQGLHDGQMWDKSHGRFCYSLVAIPLIDRETQDVRGVFKIENKKPTLFQLQSFFTREDEQLLTILGNSISFSLVISDRIKRLHRLERLVGDVRILSDLDEALFFILTGLTHRDGLQYNRAMIYLVDEATPTDEAKLTNPTKPTDQAKPTRLICQFAIGQIASADWQEEVDRTLDDPPLELDQLMKDFRADKGKYLRNPMMTRWKGCEVDTEACRNVIAQHAALQPPRTLKYLSGQLPSADMLSEFARGDFVLIPITFEKTLKGIIYADNAFTGNRVNRFECSMLDLFAGMAGAIIQASGVPAKLQKERDGAWQAFSRPAAHRLGTEAGIIDDEATLYIKRELDGATPAPDGRVAVHGEVIRNSLKVIQQAVNRLRLAVKDYQRLAFMDEELVDFDLCVLVEKTIRNTASGLKGIKVSSHYLAQPLWIRAARGGIAYVFEELIINAWKETQSDDEPEAGEQKLEVHVLIELQREQDSAVCIVSDDGPGVPAALTTTIFLEPKPGRKGGTGLGLYISGQILKANRAEIELLSEGKPPGFAGACFKIILPLCASQDGAQSATGVRPTPSVLVVEDNPTRRRHLAKVLKEHGFTCELVPNENQAVNRLSATLRAIVADINLSEAGGDRTGGILLAEKLEQLHWKIPIILISADPWFYLPPIDSRKFSEMQDRLGIVSVLDRNSSTFYDELVTSLEKAMNV</sequence>
<dbReference type="SUPFAM" id="SSF55874">
    <property type="entry name" value="ATPase domain of HSP90 chaperone/DNA topoisomerase II/histidine kinase"/>
    <property type="match status" value="1"/>
</dbReference>